<dbReference type="RefSeq" id="WP_390214223.1">
    <property type="nucleotide sequence ID" value="NZ_JBHLXJ010000018.1"/>
</dbReference>
<evidence type="ECO:0000256" key="1">
    <source>
        <dbReference type="SAM" id="MobiDB-lite"/>
    </source>
</evidence>
<reference evidence="3 4" key="1">
    <citation type="submission" date="2024-09" db="EMBL/GenBank/DDBJ databases">
        <authorList>
            <person name="Sun Q."/>
            <person name="Mori K."/>
        </authorList>
    </citation>
    <scope>NUCLEOTIDE SEQUENCE [LARGE SCALE GENOMIC DNA]</scope>
    <source>
        <strain evidence="3 4">CCM 8677</strain>
    </source>
</reference>
<feature type="region of interest" description="Disordered" evidence="1">
    <location>
        <begin position="65"/>
        <end position="110"/>
    </location>
</feature>
<dbReference type="Proteomes" id="UP001589844">
    <property type="component" value="Unassembled WGS sequence"/>
</dbReference>
<feature type="compositionally biased region" description="Polar residues" evidence="1">
    <location>
        <begin position="68"/>
        <end position="81"/>
    </location>
</feature>
<keyword evidence="2" id="KW-0732">Signal</keyword>
<dbReference type="EMBL" id="JBHLXJ010000018">
    <property type="protein sequence ID" value="MFC0351612.1"/>
    <property type="molecule type" value="Genomic_DNA"/>
</dbReference>
<proteinExistence type="predicted"/>
<sequence length="110" mass="11746">MSSKIQKLVALCSAFIINGVFCATSFANNSYPVSASTPASPVPTTKSSIQTVVIAAKRLNAKQKADYDTTQNNSSMQTVTISAKRLSATDKSPFNKAHEKQQTSTKESLS</sequence>
<name>A0ABV6IIY4_9BURK</name>
<evidence type="ECO:0000313" key="3">
    <source>
        <dbReference type="EMBL" id="MFC0351612.1"/>
    </source>
</evidence>
<feature type="chain" id="PRO_5046948644" description="DUF4148 domain-containing protein" evidence="2">
    <location>
        <begin position="23"/>
        <end position="110"/>
    </location>
</feature>
<protein>
    <recommendedName>
        <fullName evidence="5">DUF4148 domain-containing protein</fullName>
    </recommendedName>
</protein>
<evidence type="ECO:0000313" key="4">
    <source>
        <dbReference type="Proteomes" id="UP001589844"/>
    </source>
</evidence>
<evidence type="ECO:0008006" key="5">
    <source>
        <dbReference type="Google" id="ProtNLM"/>
    </source>
</evidence>
<comment type="caution">
    <text evidence="3">The sequence shown here is derived from an EMBL/GenBank/DDBJ whole genome shotgun (WGS) entry which is preliminary data.</text>
</comment>
<accession>A0ABV6IIY4</accession>
<evidence type="ECO:0000256" key="2">
    <source>
        <dbReference type="SAM" id="SignalP"/>
    </source>
</evidence>
<keyword evidence="4" id="KW-1185">Reference proteome</keyword>
<organism evidence="3 4">
    <name type="scientific">Undibacterium danionis</name>
    <dbReference type="NCBI Taxonomy" id="1812100"/>
    <lineage>
        <taxon>Bacteria</taxon>
        <taxon>Pseudomonadati</taxon>
        <taxon>Pseudomonadota</taxon>
        <taxon>Betaproteobacteria</taxon>
        <taxon>Burkholderiales</taxon>
        <taxon>Oxalobacteraceae</taxon>
        <taxon>Undibacterium</taxon>
    </lineage>
</organism>
<gene>
    <name evidence="3" type="ORF">ACFFJH_17450</name>
</gene>
<feature type="signal peptide" evidence="2">
    <location>
        <begin position="1"/>
        <end position="22"/>
    </location>
</feature>